<keyword evidence="1" id="KW-0805">Transcription regulation</keyword>
<evidence type="ECO:0000313" key="7">
    <source>
        <dbReference type="Proteomes" id="UP000051249"/>
    </source>
</evidence>
<evidence type="ECO:0000256" key="2">
    <source>
        <dbReference type="ARBA" id="ARBA00023125"/>
    </source>
</evidence>
<dbReference type="Pfam" id="PF13545">
    <property type="entry name" value="HTH_Crp_2"/>
    <property type="match status" value="1"/>
</dbReference>
<dbReference type="AlphaFoldDB" id="A0A0R2NFI1"/>
<feature type="domain" description="HTH crp-type" evidence="5">
    <location>
        <begin position="149"/>
        <end position="218"/>
    </location>
</feature>
<dbReference type="SMART" id="SM00100">
    <property type="entry name" value="cNMP"/>
    <property type="match status" value="1"/>
</dbReference>
<comment type="caution">
    <text evidence="6">The sequence shown here is derived from an EMBL/GenBank/DDBJ whole genome shotgun (WGS) entry which is preliminary data.</text>
</comment>
<dbReference type="InterPro" id="IPR018490">
    <property type="entry name" value="cNMP-bd_dom_sf"/>
</dbReference>
<dbReference type="PROSITE" id="PS51063">
    <property type="entry name" value="HTH_CRP_2"/>
    <property type="match status" value="1"/>
</dbReference>
<dbReference type="EMBL" id="JQCQ01000038">
    <property type="protein sequence ID" value="KRO22387.1"/>
    <property type="molecule type" value="Genomic_DNA"/>
</dbReference>
<dbReference type="GO" id="GO:0003677">
    <property type="term" value="F:DNA binding"/>
    <property type="evidence" value="ECO:0007669"/>
    <property type="project" value="UniProtKB-KW"/>
</dbReference>
<name>A0A0R2NFI1_9LACO</name>
<reference evidence="6 7" key="1">
    <citation type="journal article" date="2015" name="Genome Announc.">
        <title>Expanding the biotechnology potential of lactobacilli through comparative genomics of 213 strains and associated genera.</title>
        <authorList>
            <person name="Sun Z."/>
            <person name="Harris H.M."/>
            <person name="McCann A."/>
            <person name="Guo C."/>
            <person name="Argimon S."/>
            <person name="Zhang W."/>
            <person name="Yang X."/>
            <person name="Jeffery I.B."/>
            <person name="Cooney J.C."/>
            <person name="Kagawa T.F."/>
            <person name="Liu W."/>
            <person name="Song Y."/>
            <person name="Salvetti E."/>
            <person name="Wrobel A."/>
            <person name="Rasinkangas P."/>
            <person name="Parkhill J."/>
            <person name="Rea M.C."/>
            <person name="O'Sullivan O."/>
            <person name="Ritari J."/>
            <person name="Douillard F.P."/>
            <person name="Paul Ross R."/>
            <person name="Yang R."/>
            <person name="Briner A.E."/>
            <person name="Felis G.E."/>
            <person name="de Vos W.M."/>
            <person name="Barrangou R."/>
            <person name="Klaenhammer T.R."/>
            <person name="Caufield P.W."/>
            <person name="Cui Y."/>
            <person name="Zhang H."/>
            <person name="O'Toole P.W."/>
        </authorList>
    </citation>
    <scope>NUCLEOTIDE SEQUENCE [LARGE SCALE GENOMIC DNA]</scope>
    <source>
        <strain evidence="6 7">DSM 23026</strain>
    </source>
</reference>
<keyword evidence="3" id="KW-0804">Transcription</keyword>
<proteinExistence type="predicted"/>
<dbReference type="Gene3D" id="1.10.10.10">
    <property type="entry name" value="Winged helix-like DNA-binding domain superfamily/Winged helix DNA-binding domain"/>
    <property type="match status" value="1"/>
</dbReference>
<dbReference type="Gene3D" id="2.60.120.10">
    <property type="entry name" value="Jelly Rolls"/>
    <property type="match status" value="1"/>
</dbReference>
<dbReference type="PANTHER" id="PTHR24567">
    <property type="entry name" value="CRP FAMILY TRANSCRIPTIONAL REGULATORY PROTEIN"/>
    <property type="match status" value="1"/>
</dbReference>
<dbReference type="Pfam" id="PF00027">
    <property type="entry name" value="cNMP_binding"/>
    <property type="match status" value="1"/>
</dbReference>
<dbReference type="InterPro" id="IPR000595">
    <property type="entry name" value="cNMP-bd_dom"/>
</dbReference>
<feature type="domain" description="Cyclic nucleotide-binding" evidence="4">
    <location>
        <begin position="15"/>
        <end position="118"/>
    </location>
</feature>
<dbReference type="GO" id="GO:0003700">
    <property type="term" value="F:DNA-binding transcription factor activity"/>
    <property type="evidence" value="ECO:0007669"/>
    <property type="project" value="TreeGrafter"/>
</dbReference>
<dbReference type="SUPFAM" id="SSF46785">
    <property type="entry name" value="Winged helix' DNA-binding domain"/>
    <property type="match status" value="1"/>
</dbReference>
<dbReference type="PROSITE" id="PS50042">
    <property type="entry name" value="CNMP_BINDING_3"/>
    <property type="match status" value="1"/>
</dbReference>
<dbReference type="InterPro" id="IPR012318">
    <property type="entry name" value="HTH_CRP"/>
</dbReference>
<dbReference type="InterPro" id="IPR014710">
    <property type="entry name" value="RmlC-like_jellyroll"/>
</dbReference>
<dbReference type="InterPro" id="IPR050397">
    <property type="entry name" value="Env_Response_Regulators"/>
</dbReference>
<protein>
    <submittedName>
        <fullName evidence="6">Crp-like transcriptional regulator</fullName>
    </submittedName>
</protein>
<dbReference type="InterPro" id="IPR036388">
    <property type="entry name" value="WH-like_DNA-bd_sf"/>
</dbReference>
<gene>
    <name evidence="6" type="ORF">IV88_GL001172</name>
</gene>
<dbReference type="OrthoDB" id="9798104at2"/>
<dbReference type="InterPro" id="IPR036390">
    <property type="entry name" value="WH_DNA-bd_sf"/>
</dbReference>
<evidence type="ECO:0000256" key="3">
    <source>
        <dbReference type="ARBA" id="ARBA00023163"/>
    </source>
</evidence>
<keyword evidence="7" id="KW-1185">Reference proteome</keyword>
<dbReference type="CDD" id="cd00038">
    <property type="entry name" value="CAP_ED"/>
    <property type="match status" value="1"/>
</dbReference>
<dbReference type="PATRIC" id="fig|480391.4.peg.1190"/>
<dbReference type="SUPFAM" id="SSF51206">
    <property type="entry name" value="cAMP-binding domain-like"/>
    <property type="match status" value="1"/>
</dbReference>
<dbReference type="Proteomes" id="UP000051249">
    <property type="component" value="Unassembled WGS sequence"/>
</dbReference>
<accession>A0A0R2NFI1</accession>
<dbReference type="GO" id="GO:0005829">
    <property type="term" value="C:cytosol"/>
    <property type="evidence" value="ECO:0007669"/>
    <property type="project" value="TreeGrafter"/>
</dbReference>
<sequence length="223" mass="24703">MPEISSHHCVQLVPIFQNLNQEQSDAVEQIVQHRHFKAGSFLYHEGDSVSDLLIIASGQIKVSQYSAGGKEQLLYLLQAGDINGEAALVSQEHHESSAQALTDGAVCSISRVDFQKLLTEMPKLSLNVLDVLGRRLTNLEKHTTTFSTESVATRLGSYLVETASAIGHNPFKLPLKKKDLAALLGTTPETISRILTKWEQEQLIERLDSKDIRLMDEDALLMV</sequence>
<evidence type="ECO:0000259" key="5">
    <source>
        <dbReference type="PROSITE" id="PS51063"/>
    </source>
</evidence>
<organism evidence="6 7">
    <name type="scientific">Pediococcus argentinicus</name>
    <dbReference type="NCBI Taxonomy" id="480391"/>
    <lineage>
        <taxon>Bacteria</taxon>
        <taxon>Bacillati</taxon>
        <taxon>Bacillota</taxon>
        <taxon>Bacilli</taxon>
        <taxon>Lactobacillales</taxon>
        <taxon>Lactobacillaceae</taxon>
        <taxon>Pediococcus</taxon>
    </lineage>
</organism>
<evidence type="ECO:0000256" key="1">
    <source>
        <dbReference type="ARBA" id="ARBA00023015"/>
    </source>
</evidence>
<evidence type="ECO:0000313" key="6">
    <source>
        <dbReference type="EMBL" id="KRO22387.1"/>
    </source>
</evidence>
<dbReference type="PRINTS" id="PR00034">
    <property type="entry name" value="HTHCRP"/>
</dbReference>
<evidence type="ECO:0000259" key="4">
    <source>
        <dbReference type="PROSITE" id="PS50042"/>
    </source>
</evidence>
<dbReference type="SMART" id="SM00419">
    <property type="entry name" value="HTH_CRP"/>
    <property type="match status" value="1"/>
</dbReference>
<keyword evidence="2" id="KW-0238">DNA-binding</keyword>
<dbReference type="PANTHER" id="PTHR24567:SF26">
    <property type="entry name" value="REGULATORY PROTEIN YEIL"/>
    <property type="match status" value="1"/>
</dbReference>